<dbReference type="Gene3D" id="1.10.1740.10">
    <property type="match status" value="1"/>
</dbReference>
<proteinExistence type="inferred from homology"/>
<accession>A0A8J7UTL7</accession>
<evidence type="ECO:0000256" key="1">
    <source>
        <dbReference type="ARBA" id="ARBA00010641"/>
    </source>
</evidence>
<keyword evidence="4" id="KW-0804">Transcription</keyword>
<dbReference type="SUPFAM" id="SSF88946">
    <property type="entry name" value="Sigma2 domain of RNA polymerase sigma factors"/>
    <property type="match status" value="1"/>
</dbReference>
<dbReference type="EMBL" id="JAFIDN010000001">
    <property type="protein sequence ID" value="MBP3191465.1"/>
    <property type="molecule type" value="Genomic_DNA"/>
</dbReference>
<reference evidence="7" key="1">
    <citation type="submission" date="2021-02" db="EMBL/GenBank/DDBJ databases">
        <title>Natronogracilivirga saccharolytica gen. nov. sp. nov. a new anaerobic, haloalkiliphilic carbohydrate-fermenting bacterium from soda lake and proposing of Cyclonatronumiaceae fam. nov. in the phylum Balneolaeota.</title>
        <authorList>
            <person name="Zhilina T.N."/>
            <person name="Sorokin D.Y."/>
            <person name="Zavarzina D.G."/>
            <person name="Toshchakov S.V."/>
            <person name="Kublanov I.V."/>
        </authorList>
    </citation>
    <scope>NUCLEOTIDE SEQUENCE</scope>
    <source>
        <strain evidence="7">Z-1702</strain>
    </source>
</reference>
<dbReference type="SUPFAM" id="SSF88659">
    <property type="entry name" value="Sigma3 and sigma4 domains of RNA polymerase sigma factors"/>
    <property type="match status" value="1"/>
</dbReference>
<dbReference type="InterPro" id="IPR014284">
    <property type="entry name" value="RNA_pol_sigma-70_dom"/>
</dbReference>
<dbReference type="InterPro" id="IPR036388">
    <property type="entry name" value="WH-like_DNA-bd_sf"/>
</dbReference>
<evidence type="ECO:0000256" key="2">
    <source>
        <dbReference type="ARBA" id="ARBA00023015"/>
    </source>
</evidence>
<protein>
    <submittedName>
        <fullName evidence="7">Sigma-70 family RNA polymerase sigma factor</fullName>
    </submittedName>
</protein>
<dbReference type="GO" id="GO:0006352">
    <property type="term" value="P:DNA-templated transcription initiation"/>
    <property type="evidence" value="ECO:0007669"/>
    <property type="project" value="InterPro"/>
</dbReference>
<organism evidence="7 8">
    <name type="scientific">Natronogracilivirga saccharolytica</name>
    <dbReference type="NCBI Taxonomy" id="2812953"/>
    <lineage>
        <taxon>Bacteria</taxon>
        <taxon>Pseudomonadati</taxon>
        <taxon>Balneolota</taxon>
        <taxon>Balneolia</taxon>
        <taxon>Balneolales</taxon>
        <taxon>Cyclonatronaceae</taxon>
        <taxon>Natronogracilivirga</taxon>
    </lineage>
</organism>
<keyword evidence="2" id="KW-0805">Transcription regulation</keyword>
<dbReference type="InterPro" id="IPR013324">
    <property type="entry name" value="RNA_pol_sigma_r3/r4-like"/>
</dbReference>
<dbReference type="NCBIfam" id="TIGR02937">
    <property type="entry name" value="sigma70-ECF"/>
    <property type="match status" value="1"/>
</dbReference>
<dbReference type="AlphaFoldDB" id="A0A8J7UTL7"/>
<dbReference type="CDD" id="cd06171">
    <property type="entry name" value="Sigma70_r4"/>
    <property type="match status" value="1"/>
</dbReference>
<evidence type="ECO:0000256" key="3">
    <source>
        <dbReference type="ARBA" id="ARBA00023082"/>
    </source>
</evidence>
<evidence type="ECO:0000313" key="8">
    <source>
        <dbReference type="Proteomes" id="UP000673975"/>
    </source>
</evidence>
<dbReference type="Pfam" id="PF04542">
    <property type="entry name" value="Sigma70_r2"/>
    <property type="match status" value="1"/>
</dbReference>
<keyword evidence="8" id="KW-1185">Reference proteome</keyword>
<sequence>MQEDLYRQLASRIAASDEQAFDELFRTLYAQLVSYSFTYTKDKETAVDITQQAFIKLWQKRMELDVDKSIKAYMYRIVRNLSLNHNRDTAAVDYIFDFDNLHNGRHTADEPFADDESADTPARMKLLEQWISSLPERQKDALMLSKFDGLDHQEIAEIMEVSKNTVNNHIVAAIKNLKKRYYQYLKTSHAGYV</sequence>
<dbReference type="GO" id="GO:0016987">
    <property type="term" value="F:sigma factor activity"/>
    <property type="evidence" value="ECO:0007669"/>
    <property type="project" value="UniProtKB-KW"/>
</dbReference>
<dbReference type="InterPro" id="IPR013249">
    <property type="entry name" value="RNA_pol_sigma70_r4_t2"/>
</dbReference>
<dbReference type="InterPro" id="IPR013325">
    <property type="entry name" value="RNA_pol_sigma_r2"/>
</dbReference>
<dbReference type="GO" id="GO:0003677">
    <property type="term" value="F:DNA binding"/>
    <property type="evidence" value="ECO:0007669"/>
    <property type="project" value="InterPro"/>
</dbReference>
<dbReference type="RefSeq" id="WP_210510003.1">
    <property type="nucleotide sequence ID" value="NZ_JAFIDN010000001.1"/>
</dbReference>
<feature type="domain" description="RNA polymerase sigma factor 70 region 4 type 2" evidence="6">
    <location>
        <begin position="127"/>
        <end position="177"/>
    </location>
</feature>
<comment type="caution">
    <text evidence="7">The sequence shown here is derived from an EMBL/GenBank/DDBJ whole genome shotgun (WGS) entry which is preliminary data.</text>
</comment>
<keyword evidence="3" id="KW-0731">Sigma factor</keyword>
<evidence type="ECO:0000313" key="7">
    <source>
        <dbReference type="EMBL" id="MBP3191465.1"/>
    </source>
</evidence>
<dbReference type="Pfam" id="PF08281">
    <property type="entry name" value="Sigma70_r4_2"/>
    <property type="match status" value="1"/>
</dbReference>
<dbReference type="InterPro" id="IPR007627">
    <property type="entry name" value="RNA_pol_sigma70_r2"/>
</dbReference>
<name>A0A8J7UTL7_9BACT</name>
<comment type="similarity">
    <text evidence="1">Belongs to the sigma-70 factor family. ECF subfamily.</text>
</comment>
<evidence type="ECO:0000259" key="5">
    <source>
        <dbReference type="Pfam" id="PF04542"/>
    </source>
</evidence>
<gene>
    <name evidence="7" type="ORF">NATSA_02195</name>
</gene>
<evidence type="ECO:0000256" key="4">
    <source>
        <dbReference type="ARBA" id="ARBA00023163"/>
    </source>
</evidence>
<dbReference type="PANTHER" id="PTHR43133">
    <property type="entry name" value="RNA POLYMERASE ECF-TYPE SIGMA FACTO"/>
    <property type="match status" value="1"/>
</dbReference>
<dbReference type="PANTHER" id="PTHR43133:SF46">
    <property type="entry name" value="RNA POLYMERASE SIGMA-70 FACTOR ECF SUBFAMILY"/>
    <property type="match status" value="1"/>
</dbReference>
<dbReference type="InterPro" id="IPR039425">
    <property type="entry name" value="RNA_pol_sigma-70-like"/>
</dbReference>
<feature type="domain" description="RNA polymerase sigma-70 region 2" evidence="5">
    <location>
        <begin position="24"/>
        <end position="89"/>
    </location>
</feature>
<evidence type="ECO:0000259" key="6">
    <source>
        <dbReference type="Pfam" id="PF08281"/>
    </source>
</evidence>
<dbReference type="Proteomes" id="UP000673975">
    <property type="component" value="Unassembled WGS sequence"/>
</dbReference>
<dbReference type="Gene3D" id="1.10.10.10">
    <property type="entry name" value="Winged helix-like DNA-binding domain superfamily/Winged helix DNA-binding domain"/>
    <property type="match status" value="1"/>
</dbReference>